<sequence>MLTIFQKATILSKAGFEVPACPAEDSSATSTSAVSQKMHDWAKAIETLYVSYVAARAAKSLRDAEESRQTDMLRRLSLSAWAA</sequence>
<organism evidence="1 2">
    <name type="scientific">Variovorax paradoxus</name>
    <dbReference type="NCBI Taxonomy" id="34073"/>
    <lineage>
        <taxon>Bacteria</taxon>
        <taxon>Pseudomonadati</taxon>
        <taxon>Pseudomonadota</taxon>
        <taxon>Betaproteobacteria</taxon>
        <taxon>Burkholderiales</taxon>
        <taxon>Comamonadaceae</taxon>
        <taxon>Variovorax</taxon>
    </lineage>
</organism>
<evidence type="ECO:0000313" key="2">
    <source>
        <dbReference type="Proteomes" id="UP000035170"/>
    </source>
</evidence>
<dbReference type="EMBL" id="JZWI01000021">
    <property type="protein sequence ID" value="KLN54831.1"/>
    <property type="molecule type" value="Genomic_DNA"/>
</dbReference>
<dbReference type="AlphaFoldDB" id="A0A0H2LYG4"/>
<name>A0A0H2LYG4_VARPD</name>
<evidence type="ECO:0000313" key="1">
    <source>
        <dbReference type="EMBL" id="KLN54831.1"/>
    </source>
</evidence>
<comment type="caution">
    <text evidence="1">The sequence shown here is derived from an EMBL/GenBank/DDBJ whole genome shotgun (WGS) entry which is preliminary data.</text>
</comment>
<keyword evidence="2" id="KW-1185">Reference proteome</keyword>
<proteinExistence type="predicted"/>
<accession>A0A0H2LYG4</accession>
<dbReference type="PATRIC" id="fig|34073.19.peg.4237"/>
<dbReference type="RefSeq" id="WP_021009107.1">
    <property type="nucleotide sequence ID" value="NZ_JZWI01000021.1"/>
</dbReference>
<gene>
    <name evidence="1" type="ORF">VPARA_41360</name>
</gene>
<reference evidence="1 2" key="1">
    <citation type="submission" date="2015-03" db="EMBL/GenBank/DDBJ databases">
        <title>Genome sequence of Variovorax paradoxus TBEA6.</title>
        <authorList>
            <person name="Poehlein A."/>
            <person name="Schuldes J."/>
            <person name="Wuebbeler J.H."/>
            <person name="Hiessl S."/>
            <person name="Steinbuechel A."/>
            <person name="Daniel R."/>
        </authorList>
    </citation>
    <scope>NUCLEOTIDE SEQUENCE [LARGE SCALE GENOMIC DNA]</scope>
    <source>
        <strain evidence="1 2">TBEA6</strain>
    </source>
</reference>
<protein>
    <submittedName>
        <fullName evidence="1">Uncharacterized protein</fullName>
    </submittedName>
</protein>
<dbReference type="Proteomes" id="UP000035170">
    <property type="component" value="Unassembled WGS sequence"/>
</dbReference>